<reference evidence="2 3" key="1">
    <citation type="journal article" date="2016" name="BMC Genomics">
        <title>Comparative genomic and transcriptomic analyses of the Fuzhuan brick tea-fermentation fungus Aspergillus cristatus.</title>
        <authorList>
            <person name="Ge Y."/>
            <person name="Wang Y."/>
            <person name="Liu Y."/>
            <person name="Tan Y."/>
            <person name="Ren X."/>
            <person name="Zhang X."/>
            <person name="Hyde K.D."/>
            <person name="Liu Y."/>
            <person name="Liu Z."/>
        </authorList>
    </citation>
    <scope>NUCLEOTIDE SEQUENCE [LARGE SCALE GENOMIC DNA]</scope>
    <source>
        <strain evidence="2 3">GZAAS20.1005</strain>
    </source>
</reference>
<dbReference type="EMBL" id="JXNT01000025">
    <property type="protein sequence ID" value="ODM14477.1"/>
    <property type="molecule type" value="Genomic_DNA"/>
</dbReference>
<feature type="compositionally biased region" description="Basic and acidic residues" evidence="1">
    <location>
        <begin position="120"/>
        <end position="137"/>
    </location>
</feature>
<organism evidence="2 3">
    <name type="scientific">Aspergillus cristatus</name>
    <name type="common">Chinese Fuzhuan brick tea-fermentation fungus</name>
    <name type="synonym">Eurotium cristatum</name>
    <dbReference type="NCBI Taxonomy" id="573508"/>
    <lineage>
        <taxon>Eukaryota</taxon>
        <taxon>Fungi</taxon>
        <taxon>Dikarya</taxon>
        <taxon>Ascomycota</taxon>
        <taxon>Pezizomycotina</taxon>
        <taxon>Eurotiomycetes</taxon>
        <taxon>Eurotiomycetidae</taxon>
        <taxon>Eurotiales</taxon>
        <taxon>Aspergillaceae</taxon>
        <taxon>Aspergillus</taxon>
        <taxon>Aspergillus subgen. Aspergillus</taxon>
    </lineage>
</organism>
<keyword evidence="3" id="KW-1185">Reference proteome</keyword>
<evidence type="ECO:0000313" key="3">
    <source>
        <dbReference type="Proteomes" id="UP000094569"/>
    </source>
</evidence>
<gene>
    <name evidence="2" type="ORF">SI65_10099</name>
</gene>
<comment type="caution">
    <text evidence="2">The sequence shown here is derived from an EMBL/GenBank/DDBJ whole genome shotgun (WGS) entry which is preliminary data.</text>
</comment>
<dbReference type="Proteomes" id="UP000094569">
    <property type="component" value="Unassembled WGS sequence"/>
</dbReference>
<proteinExistence type="predicted"/>
<sequence>MEFPYENNTTAAAMSNAAGPADIAYGTFNSLNLTHDQPQMVSVSADAEYPITTMIDPGFSHLFMPNQVHTRSSNHCGEDIQQIPTNHPPHGYHSTAAACNDPGSLGLGLIPPTTTEEQSQDVHRDPLKERSYPKTPM</sequence>
<dbReference type="VEuPathDB" id="FungiDB:SI65_10099"/>
<protein>
    <submittedName>
        <fullName evidence="2">Uncharacterized protein</fullName>
    </submittedName>
</protein>
<evidence type="ECO:0000313" key="2">
    <source>
        <dbReference type="EMBL" id="ODM14477.1"/>
    </source>
</evidence>
<name>A0A1E3B0M6_ASPCR</name>
<evidence type="ECO:0000256" key="1">
    <source>
        <dbReference type="SAM" id="MobiDB-lite"/>
    </source>
</evidence>
<feature type="region of interest" description="Disordered" evidence="1">
    <location>
        <begin position="70"/>
        <end position="137"/>
    </location>
</feature>
<dbReference type="AlphaFoldDB" id="A0A1E3B0M6"/>
<accession>A0A1E3B0M6</accession>